<evidence type="ECO:0000256" key="5">
    <source>
        <dbReference type="ARBA" id="ARBA00022989"/>
    </source>
</evidence>
<evidence type="ECO:0000256" key="1">
    <source>
        <dbReference type="ARBA" id="ARBA00004141"/>
    </source>
</evidence>
<dbReference type="NCBIfam" id="TIGR03023">
    <property type="entry name" value="WcaJ_sugtrans"/>
    <property type="match status" value="1"/>
</dbReference>
<feature type="domain" description="Bacterial sugar transferase" evidence="8">
    <location>
        <begin position="282"/>
        <end position="460"/>
    </location>
</feature>
<dbReference type="Proteomes" id="UP000182584">
    <property type="component" value="Unassembled WGS sequence"/>
</dbReference>
<dbReference type="GO" id="GO:0016780">
    <property type="term" value="F:phosphotransferase activity, for other substituted phosphate groups"/>
    <property type="evidence" value="ECO:0007669"/>
    <property type="project" value="TreeGrafter"/>
</dbReference>
<dbReference type="AlphaFoldDB" id="A0A1H9TC91"/>
<feature type="transmembrane region" description="Helical" evidence="7">
    <location>
        <begin position="12"/>
        <end position="31"/>
    </location>
</feature>
<feature type="transmembrane region" description="Helical" evidence="7">
    <location>
        <begin position="89"/>
        <end position="107"/>
    </location>
</feature>
<evidence type="ECO:0000256" key="6">
    <source>
        <dbReference type="ARBA" id="ARBA00023136"/>
    </source>
</evidence>
<evidence type="ECO:0000256" key="2">
    <source>
        <dbReference type="ARBA" id="ARBA00006464"/>
    </source>
</evidence>
<feature type="transmembrane region" description="Helical" evidence="7">
    <location>
        <begin position="51"/>
        <end position="69"/>
    </location>
</feature>
<dbReference type="PANTHER" id="PTHR30576:SF0">
    <property type="entry name" value="UNDECAPRENYL-PHOSPHATE N-ACETYLGALACTOSAMINYL 1-PHOSPHATE TRANSFERASE-RELATED"/>
    <property type="match status" value="1"/>
</dbReference>
<evidence type="ECO:0000313" key="9">
    <source>
        <dbReference type="EMBL" id="SER94781.1"/>
    </source>
</evidence>
<feature type="transmembrane region" description="Helical" evidence="7">
    <location>
        <begin position="287"/>
        <end position="308"/>
    </location>
</feature>
<evidence type="ECO:0000256" key="3">
    <source>
        <dbReference type="ARBA" id="ARBA00022679"/>
    </source>
</evidence>
<dbReference type="RefSeq" id="WP_074756542.1">
    <property type="nucleotide sequence ID" value="NZ_FOGJ01000014.1"/>
</dbReference>
<keyword evidence="3 9" id="KW-0808">Transferase</keyword>
<keyword evidence="5 7" id="KW-1133">Transmembrane helix</keyword>
<dbReference type="OrthoDB" id="9808602at2"/>
<comment type="similarity">
    <text evidence="2">Belongs to the bacterial sugar transferase family.</text>
</comment>
<dbReference type="eggNOG" id="COG2148">
    <property type="taxonomic scope" value="Bacteria"/>
</dbReference>
<dbReference type="InterPro" id="IPR003362">
    <property type="entry name" value="Bact_transf"/>
</dbReference>
<accession>A0A1H9TC91</accession>
<dbReference type="Gene3D" id="3.40.50.720">
    <property type="entry name" value="NAD(P)-binding Rossmann-like Domain"/>
    <property type="match status" value="1"/>
</dbReference>
<gene>
    <name evidence="9" type="ORF">SAMN04487884_11472</name>
</gene>
<protein>
    <submittedName>
        <fullName evidence="9">Undecaprenyl-phosphate glucose phosphotransferase</fullName>
    </submittedName>
</protein>
<dbReference type="Pfam" id="PF02397">
    <property type="entry name" value="Bac_transf"/>
    <property type="match status" value="1"/>
</dbReference>
<evidence type="ECO:0000256" key="4">
    <source>
        <dbReference type="ARBA" id="ARBA00022692"/>
    </source>
</evidence>
<evidence type="ECO:0000256" key="7">
    <source>
        <dbReference type="SAM" id="Phobius"/>
    </source>
</evidence>
<dbReference type="Pfam" id="PF13727">
    <property type="entry name" value="CoA_binding_3"/>
    <property type="match status" value="1"/>
</dbReference>
<keyword evidence="6 7" id="KW-0472">Membrane</keyword>
<evidence type="ECO:0000313" key="10">
    <source>
        <dbReference type="Proteomes" id="UP000182584"/>
    </source>
</evidence>
<sequence length="467" mass="53629">MIKNNQKQLNRIQVLVDAVTIVVAYVLSYYIRFYSIFVDSYELEVALPREVYFSVLYLLVPAYLVLYNITNLYTPRRSGKVGSEIRNIIEANVIGVAVFVGGLYLVHQDHFSRKLIAVFFVVNIIVMSLSRYAVRRVLRFMRKKGYNLKHVLLVGYSRSAEAYISRVEENPQWGYAINGILDNRIPVGTAYHGVRVIGTIDQLSELISANSYDEIAITLSLDHYDMLEELVACCEKSGVHTKFIPDYTSLFPSSPYTEDVEGLPVINIRYVPLTDTGNRIVKRIIDIIGALVAIICYSPVMLFAVIGIKLTSKGPIIFKQERVGLNGKNFMMYKFRTMEVQTTKEEAKGWTTKNDPRVTKIGRYLRSHNLDETPQFFNVLFGSMSLVGPRPERPQFVEKFKEEIPRYMVKHQVRPGITGWAQVNGYRGDTSIRKRIDYDIYYIENWSVGFDLKILFGTFFHGKKNAY</sequence>
<dbReference type="InterPro" id="IPR017475">
    <property type="entry name" value="EPS_sugar_tfrase"/>
</dbReference>
<reference evidence="9 10" key="1">
    <citation type="submission" date="2016-10" db="EMBL/GenBank/DDBJ databases">
        <authorList>
            <person name="de Groot N.N."/>
        </authorList>
    </citation>
    <scope>NUCLEOTIDE SEQUENCE [LARGE SCALE GENOMIC DNA]</scope>
    <source>
        <strain evidence="9 10">AR40</strain>
    </source>
</reference>
<dbReference type="GO" id="GO:0016020">
    <property type="term" value="C:membrane"/>
    <property type="evidence" value="ECO:0007669"/>
    <property type="project" value="UniProtKB-SubCell"/>
</dbReference>
<dbReference type="NCBIfam" id="TIGR03025">
    <property type="entry name" value="EPS_sugtrans"/>
    <property type="match status" value="1"/>
</dbReference>
<organism evidence="9 10">
    <name type="scientific">Butyrivibrio fibrisolvens</name>
    <dbReference type="NCBI Taxonomy" id="831"/>
    <lineage>
        <taxon>Bacteria</taxon>
        <taxon>Bacillati</taxon>
        <taxon>Bacillota</taxon>
        <taxon>Clostridia</taxon>
        <taxon>Lachnospirales</taxon>
        <taxon>Lachnospiraceae</taxon>
        <taxon>Butyrivibrio</taxon>
    </lineage>
</organism>
<name>A0A1H9TC91_BUTFI</name>
<dbReference type="InterPro" id="IPR017473">
    <property type="entry name" value="Undecaprenyl-P_gluc_Ptfrase"/>
</dbReference>
<feature type="transmembrane region" description="Helical" evidence="7">
    <location>
        <begin position="113"/>
        <end position="134"/>
    </location>
</feature>
<comment type="subcellular location">
    <subcellularLocation>
        <location evidence="1">Membrane</location>
        <topology evidence="1">Multi-pass membrane protein</topology>
    </subcellularLocation>
</comment>
<keyword evidence="4 7" id="KW-0812">Transmembrane</keyword>
<dbReference type="EMBL" id="FOGJ01000014">
    <property type="protein sequence ID" value="SER94781.1"/>
    <property type="molecule type" value="Genomic_DNA"/>
</dbReference>
<dbReference type="PANTHER" id="PTHR30576">
    <property type="entry name" value="COLANIC BIOSYNTHESIS UDP-GLUCOSE LIPID CARRIER TRANSFERASE"/>
    <property type="match status" value="1"/>
</dbReference>
<evidence type="ECO:0000259" key="8">
    <source>
        <dbReference type="Pfam" id="PF02397"/>
    </source>
</evidence>
<proteinExistence type="inferred from homology"/>